<feature type="compositionally biased region" description="Polar residues" evidence="1">
    <location>
        <begin position="365"/>
        <end position="376"/>
    </location>
</feature>
<name>A0AAW0NLS5_9GOBI</name>
<feature type="compositionally biased region" description="Basic and acidic residues" evidence="1">
    <location>
        <begin position="263"/>
        <end position="277"/>
    </location>
</feature>
<feature type="region of interest" description="Disordered" evidence="1">
    <location>
        <begin position="235"/>
        <end position="278"/>
    </location>
</feature>
<proteinExistence type="predicted"/>
<reference evidence="3" key="1">
    <citation type="submission" date="2024-04" db="EMBL/GenBank/DDBJ databases">
        <title>Salinicola lusitanus LLJ914,a marine bacterium isolated from the Okinawa Trough.</title>
        <authorList>
            <person name="Li J."/>
        </authorList>
    </citation>
    <scope>NUCLEOTIDE SEQUENCE [LARGE SCALE GENOMIC DNA]</scope>
</reference>
<gene>
    <name evidence="2" type="ORF">WMY93_020348</name>
</gene>
<protein>
    <recommendedName>
        <fullName evidence="4">Microtubule-associated tumor suppressor 1</fullName>
    </recommendedName>
</protein>
<sequence length="508" mass="54075">MDLSFSSAEMVVRGNSFILEEQASVLSPLESVSKSKLFNQATEASYKGSMNLTFNSPEMVRSNSFVLEEQALPLVMSPIEESPAPAIPSHIESASLFTPLSEKGYAGQESGDHPSLGMTFVLEDKVDFPSEEDGGACKSFLALPGETEGLRTTFLCENSPSDSANDALFIHSEVLMNVSETYSTPDQAMALDAPLCSLTQADNDIHTSTPVQNLGSHVPHLPCFAVSPCTENAGSPALRPVLKKKSSVTPKPFEKGTPNSGDKATKMDVSKLPKSEKSSMACKVFRRAVASNLVLNKPPLVNSKQDGNKVEPKASPNKIRNDPPTTPKSPQKTDKPVPKPAPKVDISNKIKKVKSGSALGHEKSAPSTPDSRPRANSESSTSDPSTLSAETKSRVCGQTSTSQTPKASSSKSSATSAMAITPVNKQHPGALSREGNSKATVGTPLLKNKNTTESRAGHTCQRCPVLAQTIRSQTMSPSVDLFSLDSRLFLSGEIICTSGKSRGRKREV</sequence>
<keyword evidence="3" id="KW-1185">Reference proteome</keyword>
<evidence type="ECO:0000256" key="1">
    <source>
        <dbReference type="SAM" id="MobiDB-lite"/>
    </source>
</evidence>
<feature type="region of interest" description="Disordered" evidence="1">
    <location>
        <begin position="296"/>
        <end position="444"/>
    </location>
</feature>
<dbReference type="Proteomes" id="UP001460270">
    <property type="component" value="Unassembled WGS sequence"/>
</dbReference>
<organism evidence="2 3">
    <name type="scientific">Mugilogobius chulae</name>
    <name type="common">yellowstripe goby</name>
    <dbReference type="NCBI Taxonomy" id="88201"/>
    <lineage>
        <taxon>Eukaryota</taxon>
        <taxon>Metazoa</taxon>
        <taxon>Chordata</taxon>
        <taxon>Craniata</taxon>
        <taxon>Vertebrata</taxon>
        <taxon>Euteleostomi</taxon>
        <taxon>Actinopterygii</taxon>
        <taxon>Neopterygii</taxon>
        <taxon>Teleostei</taxon>
        <taxon>Neoteleostei</taxon>
        <taxon>Acanthomorphata</taxon>
        <taxon>Gobiaria</taxon>
        <taxon>Gobiiformes</taxon>
        <taxon>Gobioidei</taxon>
        <taxon>Gobiidae</taxon>
        <taxon>Gobionellinae</taxon>
        <taxon>Mugilogobius</taxon>
    </lineage>
</organism>
<evidence type="ECO:0008006" key="4">
    <source>
        <dbReference type="Google" id="ProtNLM"/>
    </source>
</evidence>
<evidence type="ECO:0000313" key="3">
    <source>
        <dbReference type="Proteomes" id="UP001460270"/>
    </source>
</evidence>
<dbReference type="AlphaFoldDB" id="A0AAW0NLS5"/>
<feature type="compositionally biased region" description="Low complexity" evidence="1">
    <location>
        <begin position="398"/>
        <end position="417"/>
    </location>
</feature>
<dbReference type="EMBL" id="JBBPFD010000014">
    <property type="protein sequence ID" value="KAK7899495.1"/>
    <property type="molecule type" value="Genomic_DNA"/>
</dbReference>
<accession>A0AAW0NLS5</accession>
<evidence type="ECO:0000313" key="2">
    <source>
        <dbReference type="EMBL" id="KAK7899495.1"/>
    </source>
</evidence>
<feature type="compositionally biased region" description="Low complexity" evidence="1">
    <location>
        <begin position="377"/>
        <end position="388"/>
    </location>
</feature>
<comment type="caution">
    <text evidence="2">The sequence shown here is derived from an EMBL/GenBank/DDBJ whole genome shotgun (WGS) entry which is preliminary data.</text>
</comment>